<organism evidence="2 3">
    <name type="scientific">Haloechinothrix salitolerans</name>
    <dbReference type="NCBI Taxonomy" id="926830"/>
    <lineage>
        <taxon>Bacteria</taxon>
        <taxon>Bacillati</taxon>
        <taxon>Actinomycetota</taxon>
        <taxon>Actinomycetes</taxon>
        <taxon>Pseudonocardiales</taxon>
        <taxon>Pseudonocardiaceae</taxon>
        <taxon>Haloechinothrix</taxon>
    </lineage>
</organism>
<evidence type="ECO:0000313" key="3">
    <source>
        <dbReference type="Proteomes" id="UP001596337"/>
    </source>
</evidence>
<comment type="caution">
    <text evidence="2">The sequence shown here is derived from an EMBL/GenBank/DDBJ whole genome shotgun (WGS) entry which is preliminary data.</text>
</comment>
<dbReference type="Proteomes" id="UP001596337">
    <property type="component" value="Unassembled WGS sequence"/>
</dbReference>
<evidence type="ECO:0000313" key="2">
    <source>
        <dbReference type="EMBL" id="MFC6867984.1"/>
    </source>
</evidence>
<dbReference type="RefSeq" id="WP_345393097.1">
    <property type="nucleotide sequence ID" value="NZ_BAABLA010000016.1"/>
</dbReference>
<dbReference type="EMBL" id="JBHSXX010000001">
    <property type="protein sequence ID" value="MFC6867984.1"/>
    <property type="molecule type" value="Genomic_DNA"/>
</dbReference>
<gene>
    <name evidence="2" type="ORF">ACFQGD_12585</name>
</gene>
<name>A0ABW2BZH3_9PSEU</name>
<evidence type="ECO:0000256" key="1">
    <source>
        <dbReference type="SAM" id="MobiDB-lite"/>
    </source>
</evidence>
<keyword evidence="3" id="KW-1185">Reference proteome</keyword>
<proteinExistence type="predicted"/>
<protein>
    <submittedName>
        <fullName evidence="2">Uncharacterized protein</fullName>
    </submittedName>
</protein>
<sequence>MTDMEVDFNSAVFVGVQFVVGVATLACHEGARHDQLLTIGQFLGGRREFLQRAGQQRHDDTARLAAGGLGYVVTLAELLLHVIAIAADGDGDHRGFEQTQNRRPPVALPSHLVQPRE</sequence>
<accession>A0ABW2BZH3</accession>
<reference evidence="3" key="1">
    <citation type="journal article" date="2019" name="Int. J. Syst. Evol. Microbiol.">
        <title>The Global Catalogue of Microorganisms (GCM) 10K type strain sequencing project: providing services to taxonomists for standard genome sequencing and annotation.</title>
        <authorList>
            <consortium name="The Broad Institute Genomics Platform"/>
            <consortium name="The Broad Institute Genome Sequencing Center for Infectious Disease"/>
            <person name="Wu L."/>
            <person name="Ma J."/>
        </authorList>
    </citation>
    <scope>NUCLEOTIDE SEQUENCE [LARGE SCALE GENOMIC DNA]</scope>
    <source>
        <strain evidence="3">KCTC 32255</strain>
    </source>
</reference>
<feature type="region of interest" description="Disordered" evidence="1">
    <location>
        <begin position="93"/>
        <end position="117"/>
    </location>
</feature>